<reference evidence="1 2" key="1">
    <citation type="submission" date="2020-08" db="EMBL/GenBank/DDBJ databases">
        <title>Genomic Encyclopedia of Type Strains, Phase IV (KMG-V): Genome sequencing to study the core and pangenomes of soil and plant-associated prokaryotes.</title>
        <authorList>
            <person name="Whitman W."/>
        </authorList>
    </citation>
    <scope>NUCLEOTIDE SEQUENCE [LARGE SCALE GENOMIC DNA]</scope>
    <source>
        <strain evidence="1 2">SEMIA 4064</strain>
    </source>
</reference>
<dbReference type="Proteomes" id="UP000549882">
    <property type="component" value="Unassembled WGS sequence"/>
</dbReference>
<keyword evidence="2" id="KW-1185">Reference proteome</keyword>
<organism evidence="1 2">
    <name type="scientific">Rhizobium paranaense</name>
    <dbReference type="NCBI Taxonomy" id="1650438"/>
    <lineage>
        <taxon>Bacteria</taxon>
        <taxon>Pseudomonadati</taxon>
        <taxon>Pseudomonadota</taxon>
        <taxon>Alphaproteobacteria</taxon>
        <taxon>Hyphomicrobiales</taxon>
        <taxon>Rhizobiaceae</taxon>
        <taxon>Rhizobium/Agrobacterium group</taxon>
        <taxon>Rhizobium</taxon>
    </lineage>
</organism>
<name>A0A7W8XVN9_9HYPH</name>
<evidence type="ECO:0000313" key="2">
    <source>
        <dbReference type="Proteomes" id="UP000549882"/>
    </source>
</evidence>
<protein>
    <recommendedName>
        <fullName evidence="3">HEPN domain-containing protein</fullName>
    </recommendedName>
</protein>
<proteinExistence type="predicted"/>
<accession>A0A7W8XVN9</accession>
<dbReference type="EMBL" id="JACHBI010000012">
    <property type="protein sequence ID" value="MBB5576402.1"/>
    <property type="molecule type" value="Genomic_DNA"/>
</dbReference>
<sequence length="153" mass="16781">MDDAYQALIYLEAVRRVLGPRANGPYSDFVYDYPMLHPSSFLLAHAIELSLTSYLRASGEKRGQSGHDLVRRLEAAEAIGFTPSQSFRRCVIAIAKSHNTMQFRFAKSDPAPFMSPRDALAQVLPDMEAIYFFVVDKVTGSAPGGNASPVGPL</sequence>
<comment type="caution">
    <text evidence="1">The sequence shown here is derived from an EMBL/GenBank/DDBJ whole genome shotgun (WGS) entry which is preliminary data.</text>
</comment>
<gene>
    <name evidence="1" type="ORF">GGD50_005045</name>
</gene>
<evidence type="ECO:0008006" key="3">
    <source>
        <dbReference type="Google" id="ProtNLM"/>
    </source>
</evidence>
<evidence type="ECO:0000313" key="1">
    <source>
        <dbReference type="EMBL" id="MBB5576402.1"/>
    </source>
</evidence>
<dbReference type="AlphaFoldDB" id="A0A7W8XVN9"/>